<gene>
    <name evidence="1" type="ORF">V2H45_20680</name>
</gene>
<organism evidence="1 2">
    <name type="scientific">Tumidithrix elongata BACA0141</name>
    <dbReference type="NCBI Taxonomy" id="2716417"/>
    <lineage>
        <taxon>Bacteria</taxon>
        <taxon>Bacillati</taxon>
        <taxon>Cyanobacteriota</taxon>
        <taxon>Cyanophyceae</taxon>
        <taxon>Pseudanabaenales</taxon>
        <taxon>Pseudanabaenaceae</taxon>
        <taxon>Tumidithrix</taxon>
        <taxon>Tumidithrix elongata</taxon>
    </lineage>
</organism>
<dbReference type="AlphaFoldDB" id="A0AAW9PVX9"/>
<dbReference type="Pfam" id="PF06296">
    <property type="entry name" value="RelE"/>
    <property type="match status" value="1"/>
</dbReference>
<accession>A0AAW9PVX9</accession>
<dbReference type="Proteomes" id="UP001333818">
    <property type="component" value="Unassembled WGS sequence"/>
</dbReference>
<dbReference type="EMBL" id="JAZBJZ010000115">
    <property type="protein sequence ID" value="MEE3719165.1"/>
    <property type="molecule type" value="Genomic_DNA"/>
</dbReference>
<sequence length="116" mass="13596">MSSDIPKFEVQFTDTFKRQVRDLAKRYRQIKLDIQPILDQLQNGDFVGDQVQNTGYTVFKVRIKNSDTQRGKSGGYRLIYYIRTSEDILCLLIYSKSDEDNVAATEIKKIIQEFYN</sequence>
<evidence type="ECO:0000313" key="1">
    <source>
        <dbReference type="EMBL" id="MEE3719165.1"/>
    </source>
</evidence>
<keyword evidence="2" id="KW-1185">Reference proteome</keyword>
<name>A0AAW9PVX9_9CYAN</name>
<dbReference type="InterPro" id="IPR009387">
    <property type="entry name" value="HigB-2"/>
</dbReference>
<proteinExistence type="predicted"/>
<dbReference type="RefSeq" id="WP_330485602.1">
    <property type="nucleotide sequence ID" value="NZ_JAZBJZ010000115.1"/>
</dbReference>
<protein>
    <submittedName>
        <fullName evidence="1">Type II toxin-antitoxin system RelE/ParE family toxin</fullName>
    </submittedName>
</protein>
<evidence type="ECO:0000313" key="2">
    <source>
        <dbReference type="Proteomes" id="UP001333818"/>
    </source>
</evidence>
<comment type="caution">
    <text evidence="1">The sequence shown here is derived from an EMBL/GenBank/DDBJ whole genome shotgun (WGS) entry which is preliminary data.</text>
</comment>
<reference evidence="1" key="1">
    <citation type="submission" date="2024-01" db="EMBL/GenBank/DDBJ databases">
        <title>Bank of Algae and Cyanobacteria of the Azores (BACA) strain genomes.</title>
        <authorList>
            <person name="Luz R."/>
            <person name="Cordeiro R."/>
            <person name="Fonseca A."/>
            <person name="Goncalves V."/>
        </authorList>
    </citation>
    <scope>NUCLEOTIDE SEQUENCE</scope>
    <source>
        <strain evidence="1">BACA0141</strain>
    </source>
</reference>